<sequence>MRSICAIAILSLLSGCAAGQLPAPKIDVPRRFEAAPGAAVSDDSSARWWALFDDEQLTTLVELALKSAPDARTAMARLREAKAVRRGALTSYDPQGNPGASVSHSRTSVSGLPESQSELQSTGASTSAGASFNPSWEIDLFGRRAAARQAADADLVAARFEYEASRLSLAAEVATQLIGSRNLSAQIVEAEETLRIARELARVGRVRSDAGLGSESDAARLDTQLANSQAELTSLKAQFLVGRRNLLVLLGQGSQSLDSLLIGPNLPDPPRPPVTTPAEVMARRPDVREAEARLRSAAGNLRLDELALFPRLTFQPGASITKILQPQSYVQSLWSLGAGLVVPLLDRPRLLSQIDAQTARGEQAVIEYERAVQAAYGEAENVLTRISADFERLDQLKRAEVRARFAFEAQQRGFSAGVVDLDALLQTEQAWRAARIALVTQRASTLSDAIAGFKALGGGWNPTGALEN</sequence>
<dbReference type="NCBIfam" id="TIGR01845">
    <property type="entry name" value="outer_NodT"/>
    <property type="match status" value="1"/>
</dbReference>
<evidence type="ECO:0000256" key="2">
    <source>
        <dbReference type="RuleBase" id="RU362097"/>
    </source>
</evidence>
<dbReference type="Gene3D" id="2.20.200.10">
    <property type="entry name" value="Outer membrane efflux proteins (OEP)"/>
    <property type="match status" value="1"/>
</dbReference>
<keyword evidence="2" id="KW-0449">Lipoprotein</keyword>
<accession>A0ABW4I3P6</accession>
<keyword evidence="2" id="KW-0812">Transmembrane</keyword>
<feature type="region of interest" description="Disordered" evidence="4">
    <location>
        <begin position="87"/>
        <end position="130"/>
    </location>
</feature>
<evidence type="ECO:0000256" key="3">
    <source>
        <dbReference type="SAM" id="Coils"/>
    </source>
</evidence>
<keyword evidence="3" id="KW-0175">Coiled coil</keyword>
<name>A0ABW4I3P6_9SPHN</name>
<comment type="similarity">
    <text evidence="1 2">Belongs to the outer membrane factor (OMF) (TC 1.B.17) family.</text>
</comment>
<feature type="chain" id="PRO_5044981656" evidence="2">
    <location>
        <begin position="18"/>
        <end position="468"/>
    </location>
</feature>
<keyword evidence="2" id="KW-0564">Palmitate</keyword>
<dbReference type="EMBL" id="JBHUDY010000001">
    <property type="protein sequence ID" value="MFD1611494.1"/>
    <property type="molecule type" value="Genomic_DNA"/>
</dbReference>
<comment type="subcellular location">
    <subcellularLocation>
        <location evidence="2">Cell membrane</location>
        <topology evidence="2">Lipid-anchor</topology>
    </subcellularLocation>
</comment>
<feature type="compositionally biased region" description="Polar residues" evidence="4">
    <location>
        <begin position="92"/>
        <end position="120"/>
    </location>
</feature>
<dbReference type="RefSeq" id="WP_380888085.1">
    <property type="nucleotide sequence ID" value="NZ_JBHUDY010000001.1"/>
</dbReference>
<dbReference type="PROSITE" id="PS51257">
    <property type="entry name" value="PROKAR_LIPOPROTEIN"/>
    <property type="match status" value="1"/>
</dbReference>
<feature type="signal peptide" evidence="2">
    <location>
        <begin position="1"/>
        <end position="17"/>
    </location>
</feature>
<evidence type="ECO:0000313" key="6">
    <source>
        <dbReference type="Proteomes" id="UP001597115"/>
    </source>
</evidence>
<evidence type="ECO:0000313" key="5">
    <source>
        <dbReference type="EMBL" id="MFD1611494.1"/>
    </source>
</evidence>
<gene>
    <name evidence="5" type="ORF">ACFSCW_06730</name>
</gene>
<evidence type="ECO:0000256" key="4">
    <source>
        <dbReference type="SAM" id="MobiDB-lite"/>
    </source>
</evidence>
<dbReference type="SUPFAM" id="SSF56954">
    <property type="entry name" value="Outer membrane efflux proteins (OEP)"/>
    <property type="match status" value="1"/>
</dbReference>
<dbReference type="PANTHER" id="PTHR30203:SF21">
    <property type="entry name" value="OUTER MEMBRANE COMPONENT OF MULTIDRUG EFFLUX PUMP-RELATED"/>
    <property type="match status" value="1"/>
</dbReference>
<dbReference type="PANTHER" id="PTHR30203">
    <property type="entry name" value="OUTER MEMBRANE CATION EFFLUX PROTEIN"/>
    <property type="match status" value="1"/>
</dbReference>
<comment type="caution">
    <text evidence="5">The sequence shown here is derived from an EMBL/GenBank/DDBJ whole genome shotgun (WGS) entry which is preliminary data.</text>
</comment>
<evidence type="ECO:0000256" key="1">
    <source>
        <dbReference type="ARBA" id="ARBA00007613"/>
    </source>
</evidence>
<reference evidence="6" key="1">
    <citation type="journal article" date="2019" name="Int. J. Syst. Evol. Microbiol.">
        <title>The Global Catalogue of Microorganisms (GCM) 10K type strain sequencing project: providing services to taxonomists for standard genome sequencing and annotation.</title>
        <authorList>
            <consortium name="The Broad Institute Genomics Platform"/>
            <consortium name="The Broad Institute Genome Sequencing Center for Infectious Disease"/>
            <person name="Wu L."/>
            <person name="Ma J."/>
        </authorList>
    </citation>
    <scope>NUCLEOTIDE SEQUENCE [LARGE SCALE GENOMIC DNA]</scope>
    <source>
        <strain evidence="6">CGMCC 1.16275</strain>
    </source>
</reference>
<dbReference type="Proteomes" id="UP001597115">
    <property type="component" value="Unassembled WGS sequence"/>
</dbReference>
<keyword evidence="2" id="KW-1134">Transmembrane beta strand</keyword>
<dbReference type="InterPro" id="IPR010131">
    <property type="entry name" value="MdtP/NodT-like"/>
</dbReference>
<dbReference type="InterPro" id="IPR003423">
    <property type="entry name" value="OMP_efflux"/>
</dbReference>
<dbReference type="Gene3D" id="1.20.1600.10">
    <property type="entry name" value="Outer membrane efflux proteins (OEP)"/>
    <property type="match status" value="1"/>
</dbReference>
<keyword evidence="2" id="KW-0732">Signal</keyword>
<feature type="compositionally biased region" description="Low complexity" evidence="4">
    <location>
        <begin position="121"/>
        <end position="130"/>
    </location>
</feature>
<protein>
    <submittedName>
        <fullName evidence="5">Efflux transporter outer membrane subunit</fullName>
    </submittedName>
</protein>
<proteinExistence type="inferred from homology"/>
<organism evidence="5 6">
    <name type="scientific">Sphingomonas tabacisoli</name>
    <dbReference type="NCBI Taxonomy" id="2249466"/>
    <lineage>
        <taxon>Bacteria</taxon>
        <taxon>Pseudomonadati</taxon>
        <taxon>Pseudomonadota</taxon>
        <taxon>Alphaproteobacteria</taxon>
        <taxon>Sphingomonadales</taxon>
        <taxon>Sphingomonadaceae</taxon>
        <taxon>Sphingomonas</taxon>
    </lineage>
</organism>
<keyword evidence="2" id="KW-0472">Membrane</keyword>
<feature type="coiled-coil region" evidence="3">
    <location>
        <begin position="180"/>
        <end position="238"/>
    </location>
</feature>
<keyword evidence="6" id="KW-1185">Reference proteome</keyword>
<dbReference type="Pfam" id="PF02321">
    <property type="entry name" value="OEP"/>
    <property type="match status" value="2"/>
</dbReference>